<dbReference type="EMBL" id="LAZR01003710">
    <property type="protein sequence ID" value="KKN15460.1"/>
    <property type="molecule type" value="Genomic_DNA"/>
</dbReference>
<sequence>MKLNEVAEETVRLKDQTFHVKRKLRGNQLAKGMIVLGKSMGSVEFYEILGVSDDSEAYGDGGIVYDSVREALKANGVTSLKALEEKDNKNEYGFSHYVWVRSLEDGSEGPYLYLYKGRWAMGSGASTATFVELSEEPTDYRGGASMADELSQEQRRRREQRRQEVARKRRDTGIDGGFRRW</sequence>
<evidence type="ECO:0000313" key="2">
    <source>
        <dbReference type="EMBL" id="KKN15460.1"/>
    </source>
</evidence>
<accession>A0A0F9N7A6</accession>
<proteinExistence type="predicted"/>
<feature type="compositionally biased region" description="Basic and acidic residues" evidence="1">
    <location>
        <begin position="152"/>
        <end position="166"/>
    </location>
</feature>
<organism evidence="2">
    <name type="scientific">marine sediment metagenome</name>
    <dbReference type="NCBI Taxonomy" id="412755"/>
    <lineage>
        <taxon>unclassified sequences</taxon>
        <taxon>metagenomes</taxon>
        <taxon>ecological metagenomes</taxon>
    </lineage>
</organism>
<gene>
    <name evidence="2" type="ORF">LCGC14_0985800</name>
</gene>
<evidence type="ECO:0000256" key="1">
    <source>
        <dbReference type="SAM" id="MobiDB-lite"/>
    </source>
</evidence>
<feature type="region of interest" description="Disordered" evidence="1">
    <location>
        <begin position="139"/>
        <end position="181"/>
    </location>
</feature>
<comment type="caution">
    <text evidence="2">The sequence shown here is derived from an EMBL/GenBank/DDBJ whole genome shotgun (WGS) entry which is preliminary data.</text>
</comment>
<name>A0A0F9N7A6_9ZZZZ</name>
<dbReference type="AlphaFoldDB" id="A0A0F9N7A6"/>
<reference evidence="2" key="1">
    <citation type="journal article" date="2015" name="Nature">
        <title>Complex archaea that bridge the gap between prokaryotes and eukaryotes.</title>
        <authorList>
            <person name="Spang A."/>
            <person name="Saw J.H."/>
            <person name="Jorgensen S.L."/>
            <person name="Zaremba-Niedzwiedzka K."/>
            <person name="Martijn J."/>
            <person name="Lind A.E."/>
            <person name="van Eijk R."/>
            <person name="Schleper C."/>
            <person name="Guy L."/>
            <person name="Ettema T.J."/>
        </authorList>
    </citation>
    <scope>NUCLEOTIDE SEQUENCE</scope>
</reference>
<protein>
    <submittedName>
        <fullName evidence="2">Uncharacterized protein</fullName>
    </submittedName>
</protein>